<evidence type="ECO:0000256" key="1">
    <source>
        <dbReference type="ARBA" id="ARBA00005582"/>
    </source>
</evidence>
<keyword evidence="2" id="KW-0378">Hydrolase</keyword>
<accession>A0A835YXX9</accession>
<dbReference type="Pfam" id="PF18290">
    <property type="entry name" value="Nudix_hydro"/>
    <property type="match status" value="1"/>
</dbReference>
<dbReference type="GO" id="GO:0047631">
    <property type="term" value="F:ADP-ribose diphosphatase activity"/>
    <property type="evidence" value="ECO:0007669"/>
    <property type="project" value="TreeGrafter"/>
</dbReference>
<dbReference type="GO" id="GO:0051287">
    <property type="term" value="F:NAD binding"/>
    <property type="evidence" value="ECO:0007669"/>
    <property type="project" value="TreeGrafter"/>
</dbReference>
<dbReference type="InterPro" id="IPR040618">
    <property type="entry name" value="Pre-Nudix"/>
</dbReference>
<dbReference type="AlphaFoldDB" id="A0A835YXX9"/>
<evidence type="ECO:0000313" key="6">
    <source>
        <dbReference type="EMBL" id="KAG5178608.1"/>
    </source>
</evidence>
<evidence type="ECO:0008006" key="8">
    <source>
        <dbReference type="Google" id="ProtNLM"/>
    </source>
</evidence>
<reference evidence="6" key="1">
    <citation type="submission" date="2021-02" db="EMBL/GenBank/DDBJ databases">
        <title>First Annotated Genome of the Yellow-green Alga Tribonema minus.</title>
        <authorList>
            <person name="Mahan K.M."/>
        </authorList>
    </citation>
    <scope>NUCLEOTIDE SEQUENCE</scope>
    <source>
        <strain evidence="6">UTEX B ZZ1240</strain>
    </source>
</reference>
<feature type="domain" description="Nudix hydrolase" evidence="4">
    <location>
        <begin position="164"/>
        <end position="220"/>
    </location>
</feature>
<dbReference type="Gene3D" id="3.40.630.30">
    <property type="match status" value="1"/>
</dbReference>
<dbReference type="Pfam" id="PF00293">
    <property type="entry name" value="NUDIX"/>
    <property type="match status" value="1"/>
</dbReference>
<dbReference type="GO" id="GO:0035529">
    <property type="term" value="F:NADH pyrophosphatase activity"/>
    <property type="evidence" value="ECO:0007669"/>
    <property type="project" value="TreeGrafter"/>
</dbReference>
<evidence type="ECO:0000256" key="2">
    <source>
        <dbReference type="ARBA" id="ARBA00022801"/>
    </source>
</evidence>
<dbReference type="PANTHER" id="PTHR13994">
    <property type="entry name" value="NUDIX HYDROLASE RELATED"/>
    <property type="match status" value="1"/>
</dbReference>
<evidence type="ECO:0000313" key="7">
    <source>
        <dbReference type="Proteomes" id="UP000664859"/>
    </source>
</evidence>
<dbReference type="Gene3D" id="3.90.79.10">
    <property type="entry name" value="Nucleoside Triphosphate Pyrophosphohydrolase"/>
    <property type="match status" value="1"/>
</dbReference>
<dbReference type="InterPro" id="IPR000086">
    <property type="entry name" value="NUDIX_hydrolase_dom"/>
</dbReference>
<dbReference type="Proteomes" id="UP000664859">
    <property type="component" value="Unassembled WGS sequence"/>
</dbReference>
<keyword evidence="7" id="KW-1185">Reference proteome</keyword>
<gene>
    <name evidence="6" type="ORF">JKP88DRAFT_79600</name>
</gene>
<dbReference type="InterPro" id="IPR003293">
    <property type="entry name" value="Nudix_hydrolase6-like"/>
</dbReference>
<comment type="similarity">
    <text evidence="1">Belongs to the Nudix hydrolase family.</text>
</comment>
<evidence type="ECO:0000259" key="4">
    <source>
        <dbReference type="Pfam" id="PF00293"/>
    </source>
</evidence>
<comment type="caution">
    <text evidence="6">The sequence shown here is derived from an EMBL/GenBank/DDBJ whole genome shotgun (WGS) entry which is preliminary data.</text>
</comment>
<feature type="region of interest" description="Disordered" evidence="3">
    <location>
        <begin position="268"/>
        <end position="287"/>
    </location>
</feature>
<evidence type="ECO:0000259" key="5">
    <source>
        <dbReference type="Pfam" id="PF18290"/>
    </source>
</evidence>
<sequence>MRATLIRQGLSVARRASGSPGAGACAFTSQARAGGRACIRAHGSCSAVAPWGARLMSSSIPTMTGMPDPFPYEEGRYNSATVNAGKVYAEDTADFATSLFATITHLRHEKKNALWLRVPMDFAHYVPIAGHYGFKFHHTEENAVMMVLWLRGDVANRIPPFATHHVDVSAVVTNADGHVLVVRRPPPAPPSPTPPPSSFTFPGGLAERGEDLADAAARAVAAAAPRALGGGGVAFRGVLALRQAHDAHAGGAGALHFLCHLTAAAGGGGGGGGGSGGGEDGGGGAQWVPVSALREQGEAGDVVAAAVAQLLEGGAERSEMAAEVHASAVPGRPPYTLFYHRD</sequence>
<dbReference type="SUPFAM" id="SSF55811">
    <property type="entry name" value="Nudix"/>
    <property type="match status" value="1"/>
</dbReference>
<proteinExistence type="inferred from homology"/>
<dbReference type="EMBL" id="JAFCMP010000514">
    <property type="protein sequence ID" value="KAG5178608.1"/>
    <property type="molecule type" value="Genomic_DNA"/>
</dbReference>
<feature type="compositionally biased region" description="Gly residues" evidence="3">
    <location>
        <begin position="268"/>
        <end position="285"/>
    </location>
</feature>
<evidence type="ECO:0000256" key="3">
    <source>
        <dbReference type="SAM" id="MobiDB-lite"/>
    </source>
</evidence>
<feature type="domain" description="Pre-nudix hydrolase" evidence="5">
    <location>
        <begin position="70"/>
        <end position="150"/>
    </location>
</feature>
<organism evidence="6 7">
    <name type="scientific">Tribonema minus</name>
    <dbReference type="NCBI Taxonomy" id="303371"/>
    <lineage>
        <taxon>Eukaryota</taxon>
        <taxon>Sar</taxon>
        <taxon>Stramenopiles</taxon>
        <taxon>Ochrophyta</taxon>
        <taxon>PX clade</taxon>
        <taxon>Xanthophyceae</taxon>
        <taxon>Tribonematales</taxon>
        <taxon>Tribonemataceae</taxon>
        <taxon>Tribonema</taxon>
    </lineage>
</organism>
<dbReference type="PANTHER" id="PTHR13994:SF13">
    <property type="entry name" value="FI03680P"/>
    <property type="match status" value="1"/>
</dbReference>
<dbReference type="InterPro" id="IPR015797">
    <property type="entry name" value="NUDIX_hydrolase-like_dom_sf"/>
</dbReference>
<name>A0A835YXX9_9STRA</name>
<protein>
    <recommendedName>
        <fullName evidence="8">Nudix hydrolase domain-containing protein</fullName>
    </recommendedName>
</protein>
<dbReference type="OrthoDB" id="447842at2759"/>